<dbReference type="EMBL" id="LN887327">
    <property type="protein sequence ID" value="CUR38289.1"/>
    <property type="molecule type" value="Genomic_DNA"/>
</dbReference>
<dbReference type="AlphaFoldDB" id="A0A0U5JK93"/>
<dbReference type="Pfam" id="PF11184">
    <property type="entry name" value="DUF2969"/>
    <property type="match status" value="1"/>
</dbReference>
<sequence length="87" mass="10096">MSSGVIIVIKGEKVSKKDKKVEVSVKDIERRNQPVQQIFIGDRLIGEVVTDNERFKAMLISDQSEFYVRSQEEGLEIVLQQYHLHQH</sequence>
<organism evidence="1">
    <name type="scientific">Limosilactobacillus reuteri</name>
    <name type="common">Lactobacillus reuteri</name>
    <dbReference type="NCBI Taxonomy" id="1598"/>
    <lineage>
        <taxon>Bacteria</taxon>
        <taxon>Bacillati</taxon>
        <taxon>Bacillota</taxon>
        <taxon>Bacilli</taxon>
        <taxon>Lactobacillales</taxon>
        <taxon>Lactobacillaceae</taxon>
        <taxon>Limosilactobacillus</taxon>
    </lineage>
</organism>
<evidence type="ECO:0008006" key="2">
    <source>
        <dbReference type="Google" id="ProtNLM"/>
    </source>
</evidence>
<gene>
    <name evidence="1" type="ORF">LRLP16767_LR3C6_00244</name>
</gene>
<protein>
    <recommendedName>
        <fullName evidence="2">DUF2969 domain-containing protein</fullName>
    </recommendedName>
</protein>
<dbReference type="InterPro" id="IPR021351">
    <property type="entry name" value="DUF2969"/>
</dbReference>
<reference evidence="1" key="1">
    <citation type="submission" date="2015-10" db="EMBL/GenBank/DDBJ databases">
        <authorList>
            <person name="Gilbert D.G."/>
        </authorList>
    </citation>
    <scope>NUCLEOTIDE SEQUENCE</scope>
    <source>
        <strain evidence="1">3c6</strain>
    </source>
</reference>
<evidence type="ECO:0000313" key="1">
    <source>
        <dbReference type="EMBL" id="CUR38289.1"/>
    </source>
</evidence>
<name>A0A0U5JK93_LIMRT</name>
<proteinExistence type="predicted"/>
<accession>A0A0U5JK93</accession>